<proteinExistence type="predicted"/>
<reference evidence="1 2" key="1">
    <citation type="journal article" date="2012" name="Genome Biol.">
        <title>Genome and low-iron response of an oceanic diatom adapted to chronic iron limitation.</title>
        <authorList>
            <person name="Lommer M."/>
            <person name="Specht M."/>
            <person name="Roy A.S."/>
            <person name="Kraemer L."/>
            <person name="Andreson R."/>
            <person name="Gutowska M.A."/>
            <person name="Wolf J."/>
            <person name="Bergner S.V."/>
            <person name="Schilhabel M.B."/>
            <person name="Klostermeier U.C."/>
            <person name="Beiko R.G."/>
            <person name="Rosenstiel P."/>
            <person name="Hippler M."/>
            <person name="Laroche J."/>
        </authorList>
    </citation>
    <scope>NUCLEOTIDE SEQUENCE [LARGE SCALE GENOMIC DNA]</scope>
    <source>
        <strain evidence="1 2">CCMP1005</strain>
    </source>
</reference>
<dbReference type="AlphaFoldDB" id="K0REB3"/>
<gene>
    <name evidence="1" type="ORF">THAOC_29262</name>
</gene>
<name>K0REB3_THAOC</name>
<dbReference type="Proteomes" id="UP000266841">
    <property type="component" value="Unassembled WGS sequence"/>
</dbReference>
<comment type="caution">
    <text evidence="1">The sequence shown here is derived from an EMBL/GenBank/DDBJ whole genome shotgun (WGS) entry which is preliminary data.</text>
</comment>
<sequence>MGARGFFHGFSRFTARVNAVTLTPAGRTTELSVHMWIAKHQLFHPAKHAMHKELFHSPDYHLSVHGCRLAARWSQEVFDRTCAHHLCHSVLLGRLIQVVTDALASVGLPLPPSLKALYFRQQVTCEYPVFSLERATLARWESRVAAEDGVLFFEIFTAYHLTAGLPQPPAFRVAPGADGINGGHAEDAVDGRDGKPRVTANEDHEALGGEYPVPAVVGVIAVCGIFSAGGAMANGPAQEVLAAGEGGVAGGCVGAHVRRRSRPLLRLRVCDSVVSTNAVKDLDPRSISRPQGRPWFCVSTRVDSG</sequence>
<dbReference type="EMBL" id="AGNL01041447">
    <property type="protein sequence ID" value="EJK51555.1"/>
    <property type="molecule type" value="Genomic_DNA"/>
</dbReference>
<keyword evidence="2" id="KW-1185">Reference proteome</keyword>
<protein>
    <submittedName>
        <fullName evidence="1">Uncharacterized protein</fullName>
    </submittedName>
</protein>
<organism evidence="1 2">
    <name type="scientific">Thalassiosira oceanica</name>
    <name type="common">Marine diatom</name>
    <dbReference type="NCBI Taxonomy" id="159749"/>
    <lineage>
        <taxon>Eukaryota</taxon>
        <taxon>Sar</taxon>
        <taxon>Stramenopiles</taxon>
        <taxon>Ochrophyta</taxon>
        <taxon>Bacillariophyta</taxon>
        <taxon>Coscinodiscophyceae</taxon>
        <taxon>Thalassiosirophycidae</taxon>
        <taxon>Thalassiosirales</taxon>
        <taxon>Thalassiosiraceae</taxon>
        <taxon>Thalassiosira</taxon>
    </lineage>
</organism>
<evidence type="ECO:0000313" key="2">
    <source>
        <dbReference type="Proteomes" id="UP000266841"/>
    </source>
</evidence>
<accession>K0REB3</accession>
<evidence type="ECO:0000313" key="1">
    <source>
        <dbReference type="EMBL" id="EJK51555.1"/>
    </source>
</evidence>